<dbReference type="FunCoup" id="C1E424">
    <property type="interactions" value="1792"/>
</dbReference>
<dbReference type="CDD" id="cd18795">
    <property type="entry name" value="SF2_C_Ski2"/>
    <property type="match status" value="1"/>
</dbReference>
<dbReference type="SMART" id="SM01142">
    <property type="entry name" value="DSHCT"/>
    <property type="match status" value="1"/>
</dbReference>
<dbReference type="Pfam" id="PF13234">
    <property type="entry name" value="MTR4_beta-barrel"/>
    <property type="match status" value="1"/>
</dbReference>
<feature type="non-terminal residue" evidence="11">
    <location>
        <position position="1"/>
    </location>
</feature>
<dbReference type="eggNOG" id="KOG0947">
    <property type="taxonomic scope" value="Eukaryota"/>
</dbReference>
<feature type="domain" description="Helicase C-terminal" evidence="10">
    <location>
        <begin position="351"/>
        <end position="519"/>
    </location>
</feature>
<evidence type="ECO:0000256" key="5">
    <source>
        <dbReference type="ARBA" id="ARBA00022806"/>
    </source>
</evidence>
<dbReference type="Gene3D" id="1.10.3380.30">
    <property type="match status" value="2"/>
</dbReference>
<dbReference type="GO" id="GO:0003723">
    <property type="term" value="F:RNA binding"/>
    <property type="evidence" value="ECO:0007669"/>
    <property type="project" value="UniProtKB-KW"/>
</dbReference>
<dbReference type="GO" id="GO:0016787">
    <property type="term" value="F:hydrolase activity"/>
    <property type="evidence" value="ECO:0007669"/>
    <property type="project" value="UniProtKB-KW"/>
</dbReference>
<dbReference type="InParanoid" id="C1E424"/>
<evidence type="ECO:0000259" key="10">
    <source>
        <dbReference type="PROSITE" id="PS51194"/>
    </source>
</evidence>
<dbReference type="AlphaFoldDB" id="C1E424"/>
<keyword evidence="7" id="KW-0694">RNA-binding</keyword>
<keyword evidence="5" id="KW-0347">Helicase</keyword>
<keyword evidence="3" id="KW-0547">Nucleotide-binding</keyword>
<gene>
    <name evidence="11" type="ORF">MICPUN_65181</name>
</gene>
<keyword evidence="4" id="KW-0378">Hydrolase</keyword>
<protein>
    <submittedName>
        <fullName evidence="11">Uncharacterized protein</fullName>
    </submittedName>
</protein>
<dbReference type="Pfam" id="PF00271">
    <property type="entry name" value="Helicase_C"/>
    <property type="match status" value="1"/>
</dbReference>
<dbReference type="GO" id="GO:0003724">
    <property type="term" value="F:RNA helicase activity"/>
    <property type="evidence" value="ECO:0007669"/>
    <property type="project" value="InterPro"/>
</dbReference>
<dbReference type="GO" id="GO:0005524">
    <property type="term" value="F:ATP binding"/>
    <property type="evidence" value="ECO:0007669"/>
    <property type="project" value="UniProtKB-KW"/>
</dbReference>
<feature type="compositionally biased region" description="Gly residues" evidence="8">
    <location>
        <begin position="253"/>
        <end position="269"/>
    </location>
</feature>
<reference evidence="11 12" key="1">
    <citation type="journal article" date="2009" name="Science">
        <title>Green evolution and dynamic adaptations revealed by genomes of the marine picoeukaryotes Micromonas.</title>
        <authorList>
            <person name="Worden A.Z."/>
            <person name="Lee J.H."/>
            <person name="Mock T."/>
            <person name="Rouze P."/>
            <person name="Simmons M.P."/>
            <person name="Aerts A.L."/>
            <person name="Allen A.E."/>
            <person name="Cuvelier M.L."/>
            <person name="Derelle E."/>
            <person name="Everett M.V."/>
            <person name="Foulon E."/>
            <person name="Grimwood J."/>
            <person name="Gundlach H."/>
            <person name="Henrissat B."/>
            <person name="Napoli C."/>
            <person name="McDonald S.M."/>
            <person name="Parker M.S."/>
            <person name="Rombauts S."/>
            <person name="Salamov A."/>
            <person name="Von Dassow P."/>
            <person name="Badger J.H."/>
            <person name="Coutinho P.M."/>
            <person name="Demir E."/>
            <person name="Dubchak I."/>
            <person name="Gentemann C."/>
            <person name="Eikrem W."/>
            <person name="Gready J.E."/>
            <person name="John U."/>
            <person name="Lanier W."/>
            <person name="Lindquist E.A."/>
            <person name="Lucas S."/>
            <person name="Mayer K.F."/>
            <person name="Moreau H."/>
            <person name="Not F."/>
            <person name="Otillar R."/>
            <person name="Panaud O."/>
            <person name="Pangilinan J."/>
            <person name="Paulsen I."/>
            <person name="Piegu B."/>
            <person name="Poliakov A."/>
            <person name="Robbens S."/>
            <person name="Schmutz J."/>
            <person name="Toulza E."/>
            <person name="Wyss T."/>
            <person name="Zelensky A."/>
            <person name="Zhou K."/>
            <person name="Armbrust E.V."/>
            <person name="Bhattacharya D."/>
            <person name="Goodenough U.W."/>
            <person name="Van de Peer Y."/>
            <person name="Grigoriev I.V."/>
        </authorList>
    </citation>
    <scope>NUCLEOTIDE SEQUENCE [LARGE SCALE GENOMIC DNA]</scope>
    <source>
        <strain evidence="12">RCC299 / NOUM17</strain>
    </source>
</reference>
<evidence type="ECO:0000256" key="4">
    <source>
        <dbReference type="ARBA" id="ARBA00022801"/>
    </source>
</evidence>
<dbReference type="RefSeq" id="XP_002501396.1">
    <property type="nucleotide sequence ID" value="XM_002501350.1"/>
</dbReference>
<dbReference type="InterPro" id="IPR001650">
    <property type="entry name" value="Helicase_C-like"/>
</dbReference>
<dbReference type="InterPro" id="IPR012961">
    <property type="entry name" value="Ski2/MTR4_C"/>
</dbReference>
<feature type="compositionally biased region" description="Gly residues" evidence="8">
    <location>
        <begin position="293"/>
        <end position="306"/>
    </location>
</feature>
<dbReference type="SMART" id="SM00490">
    <property type="entry name" value="HELICc"/>
    <property type="match status" value="1"/>
</dbReference>
<feature type="region of interest" description="Disordered" evidence="8">
    <location>
        <begin position="243"/>
        <end position="306"/>
    </location>
</feature>
<dbReference type="SUPFAM" id="SSF52540">
    <property type="entry name" value="P-loop containing nucleoside triphosphate hydrolases"/>
    <property type="match status" value="1"/>
</dbReference>
<dbReference type="Pfam" id="PF00270">
    <property type="entry name" value="DEAD"/>
    <property type="match status" value="1"/>
</dbReference>
<feature type="compositionally biased region" description="Gly residues" evidence="8">
    <location>
        <begin position="276"/>
        <end position="285"/>
    </location>
</feature>
<dbReference type="InterPro" id="IPR027417">
    <property type="entry name" value="P-loop_NTPase"/>
</dbReference>
<evidence type="ECO:0000256" key="2">
    <source>
        <dbReference type="ARBA" id="ARBA00022490"/>
    </source>
</evidence>
<dbReference type="SMART" id="SM00487">
    <property type="entry name" value="DEXDc"/>
    <property type="match status" value="1"/>
</dbReference>
<dbReference type="Proteomes" id="UP000002009">
    <property type="component" value="Chromosome 4"/>
</dbReference>
<dbReference type="PANTHER" id="PTHR12131">
    <property type="entry name" value="ATP-DEPENDENT RNA AND DNA HELICASE"/>
    <property type="match status" value="1"/>
</dbReference>
<evidence type="ECO:0000313" key="12">
    <source>
        <dbReference type="Proteomes" id="UP000002009"/>
    </source>
</evidence>
<dbReference type="STRING" id="296587.C1E424"/>
<dbReference type="PROSITE" id="PS51192">
    <property type="entry name" value="HELICASE_ATP_BIND_1"/>
    <property type="match status" value="1"/>
</dbReference>
<dbReference type="OMA" id="DHVNIIM"/>
<evidence type="ECO:0000256" key="1">
    <source>
        <dbReference type="ARBA" id="ARBA00004496"/>
    </source>
</evidence>
<keyword evidence="2" id="KW-0963">Cytoplasm</keyword>
<dbReference type="PANTHER" id="PTHR12131:SF24">
    <property type="entry name" value="DEXH-BOX ATP-DEPENDENT RNA HELICASE DEXH11"/>
    <property type="match status" value="1"/>
</dbReference>
<dbReference type="PROSITE" id="PS51194">
    <property type="entry name" value="HELICASE_CTER"/>
    <property type="match status" value="1"/>
</dbReference>
<keyword evidence="12" id="KW-1185">Reference proteome</keyword>
<dbReference type="Gene3D" id="3.40.50.300">
    <property type="entry name" value="P-loop containing nucleotide triphosphate hydrolases"/>
    <property type="match status" value="2"/>
</dbReference>
<dbReference type="GeneID" id="8243063"/>
<accession>C1E424</accession>
<feature type="domain" description="Helicase ATP-binding" evidence="9">
    <location>
        <begin position="41"/>
        <end position="196"/>
    </location>
</feature>
<dbReference type="KEGG" id="mis:MICPUN_65181"/>
<comment type="subcellular location">
    <subcellularLocation>
        <location evidence="1">Cytoplasm</location>
    </subcellularLocation>
</comment>
<evidence type="ECO:0000256" key="8">
    <source>
        <dbReference type="SAM" id="MobiDB-lite"/>
    </source>
</evidence>
<dbReference type="InterPro" id="IPR016438">
    <property type="entry name" value="SKI2-like"/>
</dbReference>
<evidence type="ECO:0000259" key="9">
    <source>
        <dbReference type="PROSITE" id="PS51192"/>
    </source>
</evidence>
<sequence length="1029" mass="110761">KEDEWAVMERLHDVDDALRREVPEPAHAFPFELDTFQKEAIYRLERNECVFVAAHTSAGKTVVAEYAFALATKHCTRAIYTSPIKTISNQKFRDFGKQFDVGLLTGDVSIKADAPCLIMTTEILRSMLYRGADLIRDVEWVIFDEVHYVNDAERGVVWEEVIIMLPAHVGLVLLSATVPNVWEFADWVGRTKRKKVFVTGTTRRPVPLEHMLYFGGDKEEDFYKIGEREQFLPGGYKAATDALNKSKKPSTSSGGGPGVPGAGRGSGRGGGRDGGRGGYGRGAGNSGNKHPGRGSGGAPNTGGAMGVRGRDKSVWVELIRCLEKRELLPMVVFAFSKKRCDQMVDSLTGMDLTAGAEKHEIHIFCERCLSRLSPADRQLPQVLRVRELLRRGLGVHHAGLLPIMKEIVEMLFCRGLLKVLFSTETFAMGVNAPARCVCFQDLRKHDGQDFRGLLPGEYTQMAGRAGRRGLDSVGTVIIAAWDNFPQESTVRTLLSGKATKLESQFRLTYGMILNLMRVEDLRVEDMLARSFAEFHAQRSVGDRRGALALDVAALKRVNELAAAEEAADPTGWAAAVAHESASAAVRAAAAEVRAAVLTSRGGQSAMSIGRLLLIAGGGEDGVGDLPPAEKGADGEIPAEVKPSGALGGRGGIDKHGALLRIVSANKGGSGGFSSSATEDRIDGPMPLGLPWRLQSGGMDYVIAAVRADSVLAITEAKISIDASAVLTTPGTSGSPAPAAAAAVARALSEIERVLSNGTPAALHPVKDLKLQDLAAVEACHAHARLVAAVPALPSSVAPRLRAWHALLDARRALSKRVEELEHGLSDANLQQMPDFETRVEVLQSMGYLDEDRTVTLKGRVACEIATGDELVGTEIIFAGVLTNISPEEAVALLAALVFQEKNSSPPELHGSLLEACENAKQLAFAAGEEQLRRGLPVAPDEFVTATLRFGLTEVVHEWAKGTKFGDICQITDVQEGSIVRTIVRLDEMCRDVRNAARIMGDSALYEKMESASTAIKRDIIFSASLYVSG</sequence>
<dbReference type="FunFam" id="3.40.50.300:FF:000354">
    <property type="entry name" value="ATP-dependent RNA helicase SKI2"/>
    <property type="match status" value="1"/>
</dbReference>
<name>C1E424_MICCC</name>
<dbReference type="GO" id="GO:0070478">
    <property type="term" value="P:nuclear-transcribed mRNA catabolic process, 3'-5' exonucleolytic nonsense-mediated decay"/>
    <property type="evidence" value="ECO:0007669"/>
    <property type="project" value="TreeGrafter"/>
</dbReference>
<evidence type="ECO:0000256" key="6">
    <source>
        <dbReference type="ARBA" id="ARBA00022840"/>
    </source>
</evidence>
<organism evidence="11 12">
    <name type="scientific">Micromonas commoda (strain RCC299 / NOUM17 / CCMP2709)</name>
    <name type="common">Picoplanktonic green alga</name>
    <dbReference type="NCBI Taxonomy" id="296587"/>
    <lineage>
        <taxon>Eukaryota</taxon>
        <taxon>Viridiplantae</taxon>
        <taxon>Chlorophyta</taxon>
        <taxon>Mamiellophyceae</taxon>
        <taxon>Mamiellales</taxon>
        <taxon>Mamiellaceae</taxon>
        <taxon>Micromonas</taxon>
    </lineage>
</organism>
<evidence type="ECO:0000313" key="11">
    <source>
        <dbReference type="EMBL" id="ACO62654.1"/>
    </source>
</evidence>
<dbReference type="Pfam" id="PF08148">
    <property type="entry name" value="DSHCT"/>
    <property type="match status" value="1"/>
</dbReference>
<dbReference type="InterPro" id="IPR025696">
    <property type="entry name" value="Beta-barrel_MTR4"/>
</dbReference>
<dbReference type="PIRSF" id="PIRSF005198">
    <property type="entry name" value="Antiviral_helicase_SKI2"/>
    <property type="match status" value="1"/>
</dbReference>
<feature type="non-terminal residue" evidence="11">
    <location>
        <position position="1029"/>
    </location>
</feature>
<dbReference type="InterPro" id="IPR011545">
    <property type="entry name" value="DEAD/DEAH_box_helicase_dom"/>
</dbReference>
<keyword evidence="6" id="KW-0067">ATP-binding</keyword>
<dbReference type="InterPro" id="IPR014001">
    <property type="entry name" value="Helicase_ATP-bd"/>
</dbReference>
<evidence type="ECO:0000256" key="7">
    <source>
        <dbReference type="ARBA" id="ARBA00022884"/>
    </source>
</evidence>
<dbReference type="EMBL" id="CP001325">
    <property type="protein sequence ID" value="ACO62654.1"/>
    <property type="molecule type" value="Genomic_DNA"/>
</dbReference>
<dbReference type="InterPro" id="IPR050699">
    <property type="entry name" value="RNA-DNA_Helicase"/>
</dbReference>
<dbReference type="OrthoDB" id="64767at2759"/>
<dbReference type="FunFam" id="1.10.3380.30:FF:000001">
    <property type="entry name" value="Ski2 ATP-dependent RNA helicase"/>
    <property type="match status" value="1"/>
</dbReference>
<proteinExistence type="predicted"/>
<dbReference type="GO" id="GO:0055087">
    <property type="term" value="C:Ski complex"/>
    <property type="evidence" value="ECO:0007669"/>
    <property type="project" value="TreeGrafter"/>
</dbReference>
<evidence type="ECO:0000256" key="3">
    <source>
        <dbReference type="ARBA" id="ARBA00022741"/>
    </source>
</evidence>